<dbReference type="STRING" id="1958950.BZK31_08210"/>
<proteinExistence type="predicted"/>
<evidence type="ECO:0000313" key="1">
    <source>
        <dbReference type="EMBL" id="ORC60282.1"/>
    </source>
</evidence>
<organism evidence="1 2">
    <name type="scientific">Pseudomonas floridensis</name>
    <dbReference type="NCBI Taxonomy" id="1958950"/>
    <lineage>
        <taxon>Bacteria</taxon>
        <taxon>Pseudomonadati</taxon>
        <taxon>Pseudomonadota</taxon>
        <taxon>Gammaproteobacteria</taxon>
        <taxon>Pseudomonadales</taxon>
        <taxon>Pseudomonadaceae</taxon>
        <taxon>Pseudomonas</taxon>
    </lineage>
</organism>
<accession>A0A1X0N8Q7</accession>
<name>A0A1X0N8Q7_9PSED</name>
<sequence>MIREVRKVPANWQHPSDGYYPDGKVRYVPLFDSSEFTSKAAQWDENAAKWAQGEFPQDAGAAHRTLSFEEWDGPRPNAEDYMPLWPEAECTNFMMYELTTEGTPVSPGFATLEDLATWLAENNVSIYANEPAGFDDWLAVCNGEPVTLALTPHR</sequence>
<comment type="caution">
    <text evidence="1">The sequence shown here is derived from an EMBL/GenBank/DDBJ whole genome shotgun (WGS) entry which is preliminary data.</text>
</comment>
<dbReference type="Proteomes" id="UP000192815">
    <property type="component" value="Unassembled WGS sequence"/>
</dbReference>
<keyword evidence="2" id="KW-1185">Reference proteome</keyword>
<gene>
    <name evidence="1" type="ORF">BZK31_08210</name>
</gene>
<protein>
    <submittedName>
        <fullName evidence="1">Uncharacterized protein</fullName>
    </submittedName>
</protein>
<evidence type="ECO:0000313" key="2">
    <source>
        <dbReference type="Proteomes" id="UP000192815"/>
    </source>
</evidence>
<dbReference type="AlphaFoldDB" id="A0A1X0N8Q7"/>
<dbReference type="RefSeq" id="WP_083182230.1">
    <property type="nucleotide sequence ID" value="NZ_CBCRZR010000007.1"/>
</dbReference>
<dbReference type="OrthoDB" id="8235990at2"/>
<dbReference type="EMBL" id="MUIO01000021">
    <property type="protein sequence ID" value="ORC60282.1"/>
    <property type="molecule type" value="Genomic_DNA"/>
</dbReference>
<reference evidence="2" key="1">
    <citation type="submission" date="2017-02" db="EMBL/GenBank/DDBJ databases">
        <title>Pseudomonas floridae sp. nov., a novel pathogenic bacterial species isolated from tomato.</title>
        <authorList>
            <person name="Timilsina S."/>
            <person name="Vallad G.E."/>
            <person name="Jones J.B."/>
        </authorList>
    </citation>
    <scope>NUCLEOTIDE SEQUENCE [LARGE SCALE GENOMIC DNA]</scope>
    <source>
        <strain evidence="2">GEV388</strain>
    </source>
</reference>